<evidence type="ECO:0000313" key="2">
    <source>
        <dbReference type="Proteomes" id="UP000478417"/>
    </source>
</evidence>
<dbReference type="Proteomes" id="UP000478417">
    <property type="component" value="Unassembled WGS sequence"/>
</dbReference>
<dbReference type="AlphaFoldDB" id="A0A6B2M2E5"/>
<evidence type="ECO:0000313" key="1">
    <source>
        <dbReference type="EMBL" id="NDV62913.1"/>
    </source>
</evidence>
<dbReference type="InterPro" id="IPR036278">
    <property type="entry name" value="Sialidase_sf"/>
</dbReference>
<dbReference type="RefSeq" id="WP_163965704.1">
    <property type="nucleotide sequence ID" value="NZ_JAAGNX010000003.1"/>
</dbReference>
<dbReference type="InterPro" id="IPR015943">
    <property type="entry name" value="WD40/YVTN_repeat-like_dom_sf"/>
</dbReference>
<accession>A0A6B2M2E5</accession>
<dbReference type="Gene3D" id="2.130.10.10">
    <property type="entry name" value="YVTN repeat-like/Quinoprotein amine dehydrogenase"/>
    <property type="match status" value="1"/>
</dbReference>
<evidence type="ECO:0008006" key="3">
    <source>
        <dbReference type="Google" id="ProtNLM"/>
    </source>
</evidence>
<sequence>MMDTSRIGNWILKLTAILATSLSPLCAQEGWQTSDTAGLLNSWSGVAYGGGVFIAVNGWGKIARSTDGGQTFTEVLDAGWAIEDVEYGSNGSTMAFWATGRSGSGDFLYESTDGGQTWNDRAGEFPFPFSDGGADISLDVDGNLIYTKLRGNNNIGDAFLYQGTYYAYGSGPESSVLTSTNGTDFTTAVADSGLWLLGGIELDGNALVYGVTFETPGDFSTRRGVVFEPTTNPSAPGNPTIIETSNNTYISDIDQDPATPTTLYATGGYALLTSFDSGASWTADAVADGTVLFDMSEMAIGDSGRVAVGAQGIYYLGGGNDSPTEWGGYPIVDGYVDTIGWTGLLYAEFAPWIYFVSLDNWAFIPEPGTEDAGGWVFIPSP</sequence>
<comment type="caution">
    <text evidence="1">The sequence shown here is derived from an EMBL/GenBank/DDBJ whole genome shotgun (WGS) entry which is preliminary data.</text>
</comment>
<dbReference type="EMBL" id="JAAGNX010000003">
    <property type="protein sequence ID" value="NDV62913.1"/>
    <property type="molecule type" value="Genomic_DNA"/>
</dbReference>
<dbReference type="SUPFAM" id="SSF50939">
    <property type="entry name" value="Sialidases"/>
    <property type="match status" value="1"/>
</dbReference>
<proteinExistence type="predicted"/>
<name>A0A6B2M2E5_9BACT</name>
<gene>
    <name evidence="1" type="ORF">G0Q06_10660</name>
</gene>
<protein>
    <recommendedName>
        <fullName evidence="3">Photosynthesis system II assembly factor Ycf48/Hcf136-like domain-containing protein</fullName>
    </recommendedName>
</protein>
<organism evidence="1 2">
    <name type="scientific">Oceanipulchritudo coccoides</name>
    <dbReference type="NCBI Taxonomy" id="2706888"/>
    <lineage>
        <taxon>Bacteria</taxon>
        <taxon>Pseudomonadati</taxon>
        <taxon>Verrucomicrobiota</taxon>
        <taxon>Opitutia</taxon>
        <taxon>Puniceicoccales</taxon>
        <taxon>Oceanipulchritudinaceae</taxon>
        <taxon>Oceanipulchritudo</taxon>
    </lineage>
</organism>
<reference evidence="1 2" key="1">
    <citation type="submission" date="2020-02" db="EMBL/GenBank/DDBJ databases">
        <title>Albibacoteraceae fam. nov., the first described family within the subdivision 4 Verrucomicrobia.</title>
        <authorList>
            <person name="Xi F."/>
        </authorList>
    </citation>
    <scope>NUCLEOTIDE SEQUENCE [LARGE SCALE GENOMIC DNA]</scope>
    <source>
        <strain evidence="1 2">CK1056</strain>
    </source>
</reference>
<keyword evidence="2" id="KW-1185">Reference proteome</keyword>